<dbReference type="Proteomes" id="UP001158576">
    <property type="component" value="Chromosome PAR"/>
</dbReference>
<feature type="domain" description="Thioredoxin" evidence="3">
    <location>
        <begin position="12"/>
        <end position="130"/>
    </location>
</feature>
<feature type="compositionally biased region" description="Polar residues" evidence="1">
    <location>
        <begin position="372"/>
        <end position="393"/>
    </location>
</feature>
<evidence type="ECO:0000313" key="5">
    <source>
        <dbReference type="Proteomes" id="UP001158576"/>
    </source>
</evidence>
<evidence type="ECO:0000256" key="1">
    <source>
        <dbReference type="SAM" id="MobiDB-lite"/>
    </source>
</evidence>
<dbReference type="PANTHER" id="PTHR46295">
    <property type="entry name" value="ENDOPLASMIC RETICULUM RESIDENT PROTEIN 44"/>
    <property type="match status" value="1"/>
</dbReference>
<name>A0ABN7RS22_OIKDI</name>
<gene>
    <name evidence="4" type="ORF">OKIOD_LOCUS1698</name>
</gene>
<dbReference type="SUPFAM" id="SSF52833">
    <property type="entry name" value="Thioredoxin-like"/>
    <property type="match status" value="3"/>
</dbReference>
<evidence type="ECO:0000313" key="4">
    <source>
        <dbReference type="EMBL" id="CAG5082492.1"/>
    </source>
</evidence>
<dbReference type="Gene3D" id="3.40.30.10">
    <property type="entry name" value="Glutaredoxin"/>
    <property type="match status" value="3"/>
</dbReference>
<dbReference type="InterPro" id="IPR052643">
    <property type="entry name" value="ERP44"/>
</dbReference>
<proteinExistence type="predicted"/>
<keyword evidence="2" id="KW-0732">Signal</keyword>
<accession>A0ABN7RS22</accession>
<dbReference type="InterPro" id="IPR036249">
    <property type="entry name" value="Thioredoxin-like_sf"/>
</dbReference>
<dbReference type="Pfam" id="PF13848">
    <property type="entry name" value="Thioredoxin_6"/>
    <property type="match status" value="1"/>
</dbReference>
<dbReference type="Pfam" id="PF00085">
    <property type="entry name" value="Thioredoxin"/>
    <property type="match status" value="1"/>
</dbReference>
<organism evidence="4 5">
    <name type="scientific">Oikopleura dioica</name>
    <name type="common">Tunicate</name>
    <dbReference type="NCBI Taxonomy" id="34765"/>
    <lineage>
        <taxon>Eukaryota</taxon>
        <taxon>Metazoa</taxon>
        <taxon>Chordata</taxon>
        <taxon>Tunicata</taxon>
        <taxon>Appendicularia</taxon>
        <taxon>Copelata</taxon>
        <taxon>Oikopleuridae</taxon>
        <taxon>Oikopleura</taxon>
    </lineage>
</organism>
<dbReference type="PROSITE" id="PS51352">
    <property type="entry name" value="THIOREDOXIN_2"/>
    <property type="match status" value="1"/>
</dbReference>
<keyword evidence="5" id="KW-1185">Reference proteome</keyword>
<dbReference type="EMBL" id="OU015568">
    <property type="protein sequence ID" value="CAG5082492.1"/>
    <property type="molecule type" value="Genomic_DNA"/>
</dbReference>
<dbReference type="PANTHER" id="PTHR46295:SF1">
    <property type="entry name" value="ENDOPLASMIC RETICULUM RESIDENT PROTEIN 44"/>
    <property type="match status" value="1"/>
</dbReference>
<feature type="signal peptide" evidence="2">
    <location>
        <begin position="1"/>
        <end position="19"/>
    </location>
</feature>
<feature type="compositionally biased region" description="Basic and acidic residues" evidence="1">
    <location>
        <begin position="394"/>
        <end position="418"/>
    </location>
</feature>
<feature type="region of interest" description="Disordered" evidence="1">
    <location>
        <begin position="350"/>
        <end position="438"/>
    </location>
</feature>
<feature type="compositionally biased region" description="Basic and acidic residues" evidence="1">
    <location>
        <begin position="350"/>
        <end position="363"/>
    </location>
</feature>
<evidence type="ECO:0000259" key="3">
    <source>
        <dbReference type="PROSITE" id="PS51352"/>
    </source>
</evidence>
<sequence>MNRIVIFLYFLISIARGEAVLDLKSFNEKKLQEYEVVLVNFYADWCRFSRQLHPIFEQTATVLEETYPAESKKVLLARVDCEDQQDLAQKFHISKYPTIKIFHNGRILKREYRGNRSPAEFKKFIDNMLVDPVIQFTSLEHAKQLEDQRQKGMLIGYFEKEDSETYKVFAKVANVLQDDCEAIVGFGNVSYPERHTGENIVFKDVENGNAPVSEDVFLNAMRNYQLLFDWAHDKCVPVVREITFLNGEELTEEGLPFLILFHKKEDTKSLKEYSNTISRTLIGQRSNINFLHADCDQFSHPLHHLGKSPADCPLIAIDSFKHMYLYPDYTEAHKDQKLLQFVKDLNSGKLHREFHNGPDPTEKPDEDATEGIETTDSNPNSVASETKSESTVAQEEHQPIKIEPREKATIALEKESVFKKLKPSKHRHSFPKGEHDEL</sequence>
<feature type="compositionally biased region" description="Basic residues" evidence="1">
    <location>
        <begin position="419"/>
        <end position="430"/>
    </location>
</feature>
<dbReference type="InterPro" id="IPR013766">
    <property type="entry name" value="Thioredoxin_domain"/>
</dbReference>
<evidence type="ECO:0000256" key="2">
    <source>
        <dbReference type="SAM" id="SignalP"/>
    </source>
</evidence>
<reference evidence="4 5" key="1">
    <citation type="submission" date="2021-04" db="EMBL/GenBank/DDBJ databases">
        <authorList>
            <person name="Bliznina A."/>
        </authorList>
    </citation>
    <scope>NUCLEOTIDE SEQUENCE [LARGE SCALE GENOMIC DNA]</scope>
</reference>
<feature type="chain" id="PRO_5045280176" evidence="2">
    <location>
        <begin position="20"/>
        <end position="438"/>
    </location>
</feature>
<protein>
    <submittedName>
        <fullName evidence="4">Oidioi.mRNA.OKI2018_I69.PAR.g10140.t2.cds</fullName>
    </submittedName>
</protein>